<reference evidence="2" key="1">
    <citation type="journal article" date="2019" name="Int. J. Syst. Evol. Microbiol.">
        <title>The Global Catalogue of Microorganisms (GCM) 10K type strain sequencing project: providing services to taxonomists for standard genome sequencing and annotation.</title>
        <authorList>
            <consortium name="The Broad Institute Genomics Platform"/>
            <consortium name="The Broad Institute Genome Sequencing Center for Infectious Disease"/>
            <person name="Wu L."/>
            <person name="Ma J."/>
        </authorList>
    </citation>
    <scope>NUCLEOTIDE SEQUENCE [LARGE SCALE GENOMIC DNA]</scope>
    <source>
        <strain evidence="2">JCM 17441</strain>
    </source>
</reference>
<protein>
    <submittedName>
        <fullName evidence="1">SDR family NAD(P)-dependent oxidoreductase</fullName>
    </submittedName>
</protein>
<dbReference type="PANTHER" id="PTHR43431:SF7">
    <property type="entry name" value="OXIDOREDUCTASE, SHORT CHAIN DEHYDROGENASE_REDUCTASE FAMILY (AFU_ORTHOLOGUE AFUA_5G14000)"/>
    <property type="match status" value="1"/>
</dbReference>
<dbReference type="Pfam" id="PF00106">
    <property type="entry name" value="adh_short"/>
    <property type="match status" value="1"/>
</dbReference>
<dbReference type="Proteomes" id="UP001500620">
    <property type="component" value="Unassembled WGS sequence"/>
</dbReference>
<comment type="caution">
    <text evidence="1">The sequence shown here is derived from an EMBL/GenBank/DDBJ whole genome shotgun (WGS) entry which is preliminary data.</text>
</comment>
<name>A0ABP8DEY2_9ACTN</name>
<dbReference type="PANTHER" id="PTHR43431">
    <property type="entry name" value="OXIDOREDUCTASE, SHORT CHAIN DEHYDROGENASE/REDUCTASE FAMILY (AFU_ORTHOLOGUE AFUA_5G14000)"/>
    <property type="match status" value="1"/>
</dbReference>
<organism evidence="1 2">
    <name type="scientific">Dactylosporangium darangshiense</name>
    <dbReference type="NCBI Taxonomy" id="579108"/>
    <lineage>
        <taxon>Bacteria</taxon>
        <taxon>Bacillati</taxon>
        <taxon>Actinomycetota</taxon>
        <taxon>Actinomycetes</taxon>
        <taxon>Micromonosporales</taxon>
        <taxon>Micromonosporaceae</taxon>
        <taxon>Dactylosporangium</taxon>
    </lineage>
</organism>
<sequence length="230" mass="23850">MVGAGPGLGRAIARRYARAGYTVALVARREGPLEQIAKELNGDGAVVHTIVADVADVDGIPGLAGRIRDAVGEVDVLYYGAAPDGFGPVLELSVERVQQLMPLGVHALVALVREFLPGMLARGAGAILSAQGASAMYGNPNIAGGVILAAQRNYLQALHAAVADNGVYVGGLYIGAAIEHTPFHARMAEAKAAGEPVPDIPAVDPDHLADLLWTMHTSTRVPEAGYPRLL</sequence>
<dbReference type="InterPro" id="IPR002347">
    <property type="entry name" value="SDR_fam"/>
</dbReference>
<gene>
    <name evidence="1" type="ORF">GCM10022255_058900</name>
</gene>
<evidence type="ECO:0000313" key="2">
    <source>
        <dbReference type="Proteomes" id="UP001500620"/>
    </source>
</evidence>
<accession>A0ABP8DEY2</accession>
<dbReference type="SUPFAM" id="SSF51735">
    <property type="entry name" value="NAD(P)-binding Rossmann-fold domains"/>
    <property type="match status" value="1"/>
</dbReference>
<proteinExistence type="predicted"/>
<dbReference type="Gene3D" id="3.40.50.720">
    <property type="entry name" value="NAD(P)-binding Rossmann-like Domain"/>
    <property type="match status" value="1"/>
</dbReference>
<keyword evidence="2" id="KW-1185">Reference proteome</keyword>
<evidence type="ECO:0000313" key="1">
    <source>
        <dbReference type="EMBL" id="GAA4254388.1"/>
    </source>
</evidence>
<dbReference type="EMBL" id="BAABAT010000018">
    <property type="protein sequence ID" value="GAA4254388.1"/>
    <property type="molecule type" value="Genomic_DNA"/>
</dbReference>
<dbReference type="InterPro" id="IPR036291">
    <property type="entry name" value="NAD(P)-bd_dom_sf"/>
</dbReference>